<feature type="domain" description="DNA-directed DNA polymerase family A palm" evidence="1">
    <location>
        <begin position="26"/>
        <end position="197"/>
    </location>
</feature>
<name>X1VXX4_9ZZZZ</name>
<reference evidence="2" key="1">
    <citation type="journal article" date="2014" name="Front. Microbiol.">
        <title>High frequency of phylogenetically diverse reductive dehalogenase-homologous genes in deep subseafloor sedimentary metagenomes.</title>
        <authorList>
            <person name="Kawai M."/>
            <person name="Futagami T."/>
            <person name="Toyoda A."/>
            <person name="Takaki Y."/>
            <person name="Nishi S."/>
            <person name="Hori S."/>
            <person name="Arai W."/>
            <person name="Tsubouchi T."/>
            <person name="Morono Y."/>
            <person name="Uchiyama I."/>
            <person name="Ito T."/>
            <person name="Fujiyama A."/>
            <person name="Inagaki F."/>
            <person name="Takami H."/>
        </authorList>
    </citation>
    <scope>NUCLEOTIDE SEQUENCE</scope>
    <source>
        <strain evidence="2">Expedition CK06-06</strain>
    </source>
</reference>
<feature type="non-terminal residue" evidence="2">
    <location>
        <position position="1"/>
    </location>
</feature>
<dbReference type="AlphaFoldDB" id="X1VXX4"/>
<dbReference type="Pfam" id="PF00476">
    <property type="entry name" value="DNA_pol_A"/>
    <property type="match status" value="1"/>
</dbReference>
<feature type="non-terminal residue" evidence="2">
    <location>
        <position position="197"/>
    </location>
</feature>
<dbReference type="GO" id="GO:0006260">
    <property type="term" value="P:DNA replication"/>
    <property type="evidence" value="ECO:0007669"/>
    <property type="project" value="InterPro"/>
</dbReference>
<dbReference type="InterPro" id="IPR001098">
    <property type="entry name" value="DNA-dir_DNA_pol_A_palm_dom"/>
</dbReference>
<accession>X1VXX4</accession>
<protein>
    <recommendedName>
        <fullName evidence="1">DNA-directed DNA polymerase family A palm domain-containing protein</fullName>
    </recommendedName>
</protein>
<evidence type="ECO:0000313" key="2">
    <source>
        <dbReference type="EMBL" id="GAJ24066.1"/>
    </source>
</evidence>
<dbReference type="EMBL" id="BARW01037329">
    <property type="protein sequence ID" value="GAJ24066.1"/>
    <property type="molecule type" value="Genomic_DNA"/>
</dbReference>
<dbReference type="GO" id="GO:0003887">
    <property type="term" value="F:DNA-directed DNA polymerase activity"/>
    <property type="evidence" value="ECO:0007669"/>
    <property type="project" value="InterPro"/>
</dbReference>
<evidence type="ECO:0000259" key="1">
    <source>
        <dbReference type="SMART" id="SM00482"/>
    </source>
</evidence>
<dbReference type="Gene3D" id="3.30.70.370">
    <property type="match status" value="2"/>
</dbReference>
<sequence>NGCITGRASHRNPNMAQVPAAYSPYGKECRELFHAPNDWILIGSDAKALELRCLAGYLALWDDGEYGNVVIDDTQDIHTYNQKMFGVGTRDISKRLLYAVLYGAGFLKAGSIVNPNEKDPDELRSFGRTAINSFLKGIPALQELKRQLAATLGSRGFLIGLDKRPLYCRSEFKALNVLLQAAGAVIMKQVVINIHEE</sequence>
<dbReference type="SUPFAM" id="SSF56672">
    <property type="entry name" value="DNA/RNA polymerases"/>
    <property type="match status" value="1"/>
</dbReference>
<dbReference type="SMART" id="SM00482">
    <property type="entry name" value="POLAc"/>
    <property type="match status" value="1"/>
</dbReference>
<dbReference type="GO" id="GO:0003677">
    <property type="term" value="F:DNA binding"/>
    <property type="evidence" value="ECO:0007669"/>
    <property type="project" value="InterPro"/>
</dbReference>
<organism evidence="2">
    <name type="scientific">marine sediment metagenome</name>
    <dbReference type="NCBI Taxonomy" id="412755"/>
    <lineage>
        <taxon>unclassified sequences</taxon>
        <taxon>metagenomes</taxon>
        <taxon>ecological metagenomes</taxon>
    </lineage>
</organism>
<dbReference type="InterPro" id="IPR043502">
    <property type="entry name" value="DNA/RNA_pol_sf"/>
</dbReference>
<gene>
    <name evidence="2" type="ORF">S12H4_57661</name>
</gene>
<proteinExistence type="predicted"/>
<comment type="caution">
    <text evidence="2">The sequence shown here is derived from an EMBL/GenBank/DDBJ whole genome shotgun (WGS) entry which is preliminary data.</text>
</comment>